<dbReference type="GO" id="GO:0002130">
    <property type="term" value="P:wobble position ribose methylation"/>
    <property type="evidence" value="ECO:0007669"/>
    <property type="project" value="TreeGrafter"/>
</dbReference>
<dbReference type="EMBL" id="CP037940">
    <property type="protein sequence ID" value="QBO35515.1"/>
    <property type="molecule type" value="Genomic_DNA"/>
</dbReference>
<dbReference type="GO" id="GO:0042802">
    <property type="term" value="F:identical protein binding"/>
    <property type="evidence" value="ECO:0007669"/>
    <property type="project" value="UniProtKB-ARBA"/>
</dbReference>
<feature type="binding site" evidence="6 7">
    <location>
        <position position="136"/>
    </location>
    <ligand>
        <name>S-adenosyl-L-methionine</name>
        <dbReference type="ChEBI" id="CHEBI:59789"/>
    </ligand>
</feature>
<dbReference type="InterPro" id="IPR029028">
    <property type="entry name" value="Alpha/beta_knot_MTases"/>
</dbReference>
<evidence type="ECO:0000256" key="7">
    <source>
        <dbReference type="PIRSR" id="PIRSR029256-1"/>
    </source>
</evidence>
<feature type="domain" description="tRNA/rRNA methyltransferase SpoU type" evidence="8">
    <location>
        <begin position="5"/>
        <end position="148"/>
    </location>
</feature>
<dbReference type="SUPFAM" id="SSF75217">
    <property type="entry name" value="alpha/beta knot"/>
    <property type="match status" value="1"/>
</dbReference>
<evidence type="ECO:0000256" key="6">
    <source>
        <dbReference type="HAMAP-Rule" id="MF_01885"/>
    </source>
</evidence>
<gene>
    <name evidence="9" type="ORF">EQG49_03110</name>
</gene>
<dbReference type="HAMAP" id="MF_01885">
    <property type="entry name" value="tRNA_methyltr_TrmL"/>
    <property type="match status" value="1"/>
</dbReference>
<dbReference type="PANTHER" id="PTHR42971">
    <property type="entry name" value="TRNA (CYTIDINE(34)-2'-O)-METHYLTRANSFERASE"/>
    <property type="match status" value="1"/>
</dbReference>
<feature type="binding site" evidence="6 7">
    <location>
        <position position="81"/>
    </location>
    <ligand>
        <name>S-adenosyl-L-methionine</name>
        <dbReference type="ChEBI" id="CHEBI:59789"/>
    </ligand>
</feature>
<dbReference type="RefSeq" id="WP_133362594.1">
    <property type="nucleotide sequence ID" value="NZ_CP037940.1"/>
</dbReference>
<dbReference type="KEGG" id="wei:EQG49_03110"/>
<dbReference type="PIRSF" id="PIRSF029256">
    <property type="entry name" value="SpoU_TrmH_prd"/>
    <property type="match status" value="1"/>
</dbReference>
<comment type="similarity">
    <text evidence="6">Belongs to the class IV-like SAM-binding methyltransferase superfamily. RNA methyltransferase TrmH family. TrmL subfamily.</text>
</comment>
<comment type="function">
    <text evidence="6">Could methylate the ribose at the nucleotide 34 wobble position in tRNA.</text>
</comment>
<dbReference type="EC" id="2.1.1.207" evidence="6"/>
<protein>
    <recommendedName>
        <fullName evidence="6">Putative tRNA (cytidine(34)-2'-O)-methyltransferase</fullName>
        <ecNumber evidence="6">2.1.1.207</ecNumber>
    </recommendedName>
    <alternativeName>
        <fullName evidence="6">tRNA (cytidine/uridine-2'-O-)-methyltransferase</fullName>
    </alternativeName>
</protein>
<proteinExistence type="inferred from homology"/>
<keyword evidence="5 6" id="KW-0819">tRNA processing</keyword>
<name>A0A4V1AIH4_9LACO</name>
<dbReference type="GO" id="GO:0005737">
    <property type="term" value="C:cytoplasm"/>
    <property type="evidence" value="ECO:0007669"/>
    <property type="project" value="UniProtKB-SubCell"/>
</dbReference>
<evidence type="ECO:0000313" key="9">
    <source>
        <dbReference type="EMBL" id="QBO35515.1"/>
    </source>
</evidence>
<evidence type="ECO:0000256" key="5">
    <source>
        <dbReference type="ARBA" id="ARBA00022694"/>
    </source>
</evidence>
<dbReference type="PANTHER" id="PTHR42971:SF1">
    <property type="entry name" value="TRNA (CYTIDINE(34)-2'-O)-METHYLTRANSFERASE"/>
    <property type="match status" value="1"/>
</dbReference>
<evidence type="ECO:0000256" key="4">
    <source>
        <dbReference type="ARBA" id="ARBA00022691"/>
    </source>
</evidence>
<organism evidence="9 10">
    <name type="scientific">Periweissella cryptocerci</name>
    <dbReference type="NCBI Taxonomy" id="2506420"/>
    <lineage>
        <taxon>Bacteria</taxon>
        <taxon>Bacillati</taxon>
        <taxon>Bacillota</taxon>
        <taxon>Bacilli</taxon>
        <taxon>Lactobacillales</taxon>
        <taxon>Lactobacillaceae</taxon>
        <taxon>Periweissella</taxon>
    </lineage>
</organism>
<dbReference type="Pfam" id="PF00588">
    <property type="entry name" value="SpoU_methylase"/>
    <property type="match status" value="1"/>
</dbReference>
<dbReference type="InterPro" id="IPR029026">
    <property type="entry name" value="tRNA_m1G_MTases_N"/>
</dbReference>
<evidence type="ECO:0000313" key="10">
    <source>
        <dbReference type="Proteomes" id="UP000292886"/>
    </source>
</evidence>
<keyword evidence="2 6" id="KW-0489">Methyltransferase</keyword>
<reference evidence="10" key="1">
    <citation type="submission" date="2019-03" db="EMBL/GenBank/DDBJ databases">
        <title>Weissella sp. 26KH-42 Genome sequencing.</title>
        <authorList>
            <person name="Heo J."/>
            <person name="Kim S.-J."/>
            <person name="Kim J.-S."/>
            <person name="Hong S.-B."/>
            <person name="Kwon S.-W."/>
        </authorList>
    </citation>
    <scope>NUCLEOTIDE SEQUENCE [LARGE SCALE GENOMIC DNA]</scope>
    <source>
        <strain evidence="10">26KH-42</strain>
    </source>
</reference>
<sequence length="172" mass="19628">MSKNHIVLFEPLMPANTGNIARTAAGTDTALHLIEPLGFSTDDKMMKRAGLDYWDKVDITYHKNLPAFMATLGENDELFLVSKFAEKSYHQVDYTNPDHDYYFLFGKETTGLPENFMRANPGKAIRIPQDDTHIRSLNLANTAAIVIYETLRQQDFPNLETTHLYDNDKVKD</sequence>
<feature type="binding site" evidence="6 7">
    <location>
        <position position="106"/>
    </location>
    <ligand>
        <name>S-adenosyl-L-methionine</name>
        <dbReference type="ChEBI" id="CHEBI:59789"/>
    </ligand>
</feature>
<keyword evidence="3 6" id="KW-0808">Transferase</keyword>
<dbReference type="GO" id="GO:0003723">
    <property type="term" value="F:RNA binding"/>
    <property type="evidence" value="ECO:0007669"/>
    <property type="project" value="InterPro"/>
</dbReference>
<evidence type="ECO:0000256" key="3">
    <source>
        <dbReference type="ARBA" id="ARBA00022679"/>
    </source>
</evidence>
<evidence type="ECO:0000256" key="1">
    <source>
        <dbReference type="ARBA" id="ARBA00022490"/>
    </source>
</evidence>
<dbReference type="InterPro" id="IPR016914">
    <property type="entry name" value="TrmL"/>
</dbReference>
<dbReference type="GO" id="GO:0141102">
    <property type="term" value="F:tRNA (5-carboxymethylaminomethyluridine(34)-2'-O)-methyltransferase activity"/>
    <property type="evidence" value="ECO:0007669"/>
    <property type="project" value="RHEA"/>
</dbReference>
<comment type="catalytic activity">
    <reaction evidence="6">
        <text>cytidine(34) in tRNA + S-adenosyl-L-methionine = 2'-O-methylcytidine(34) in tRNA + S-adenosyl-L-homocysteine + H(+)</text>
        <dbReference type="Rhea" id="RHEA:43084"/>
        <dbReference type="Rhea" id="RHEA-COMP:10331"/>
        <dbReference type="Rhea" id="RHEA-COMP:10332"/>
        <dbReference type="ChEBI" id="CHEBI:15378"/>
        <dbReference type="ChEBI" id="CHEBI:57856"/>
        <dbReference type="ChEBI" id="CHEBI:59789"/>
        <dbReference type="ChEBI" id="CHEBI:74495"/>
        <dbReference type="ChEBI" id="CHEBI:82748"/>
        <dbReference type="EC" id="2.1.1.207"/>
    </reaction>
</comment>
<dbReference type="CDD" id="cd18094">
    <property type="entry name" value="SpoU-like_TrmL"/>
    <property type="match status" value="1"/>
</dbReference>
<dbReference type="Gene3D" id="3.40.1280.10">
    <property type="match status" value="1"/>
</dbReference>
<evidence type="ECO:0000256" key="2">
    <source>
        <dbReference type="ARBA" id="ARBA00022603"/>
    </source>
</evidence>
<keyword evidence="10" id="KW-1185">Reference proteome</keyword>
<dbReference type="Proteomes" id="UP000292886">
    <property type="component" value="Chromosome"/>
</dbReference>
<dbReference type="FunFam" id="3.40.1280.10:FF:000002">
    <property type="entry name" value="Peptidylprolyl isomerase"/>
    <property type="match status" value="1"/>
</dbReference>
<comment type="catalytic activity">
    <reaction evidence="6">
        <text>5-carboxymethylaminomethyluridine(34) in tRNA(Leu) + S-adenosyl-L-methionine = 5-carboxymethylaminomethyl-2'-O-methyluridine(34) in tRNA(Leu) + S-adenosyl-L-homocysteine + H(+)</text>
        <dbReference type="Rhea" id="RHEA:43088"/>
        <dbReference type="Rhea" id="RHEA-COMP:10333"/>
        <dbReference type="Rhea" id="RHEA-COMP:10334"/>
        <dbReference type="ChEBI" id="CHEBI:15378"/>
        <dbReference type="ChEBI" id="CHEBI:57856"/>
        <dbReference type="ChEBI" id="CHEBI:59789"/>
        <dbReference type="ChEBI" id="CHEBI:74508"/>
        <dbReference type="ChEBI" id="CHEBI:74511"/>
        <dbReference type="EC" id="2.1.1.207"/>
    </reaction>
</comment>
<dbReference type="InterPro" id="IPR001537">
    <property type="entry name" value="SpoU_MeTrfase"/>
</dbReference>
<keyword evidence="1 6" id="KW-0963">Cytoplasm</keyword>
<comment type="subcellular location">
    <subcellularLocation>
        <location evidence="6">Cytoplasm</location>
    </subcellularLocation>
</comment>
<keyword evidence="4 6" id="KW-0949">S-adenosyl-L-methionine</keyword>
<evidence type="ECO:0000259" key="8">
    <source>
        <dbReference type="Pfam" id="PF00588"/>
    </source>
</evidence>
<dbReference type="OrthoDB" id="9789043at2"/>
<dbReference type="AlphaFoldDB" id="A0A4V1AIH4"/>
<feature type="binding site" evidence="6 7">
    <location>
        <position position="127"/>
    </location>
    <ligand>
        <name>S-adenosyl-L-methionine</name>
        <dbReference type="ChEBI" id="CHEBI:59789"/>
    </ligand>
</feature>
<accession>A0A4V1AIH4</accession>
<dbReference type="GO" id="GO:0141098">
    <property type="term" value="F:tRNA (cytidine(34)-2'-O)-methyltransferase activity"/>
    <property type="evidence" value="ECO:0007669"/>
    <property type="project" value="RHEA"/>
</dbReference>